<gene>
    <name evidence="1" type="ORF">EV207_12530</name>
</gene>
<protein>
    <submittedName>
        <fullName evidence="1">Uncharacterized protein</fullName>
    </submittedName>
</protein>
<organism evidence="1 2">
    <name type="scientific">Scopulibacillus darangshiensis</name>
    <dbReference type="NCBI Taxonomy" id="442528"/>
    <lineage>
        <taxon>Bacteria</taxon>
        <taxon>Bacillati</taxon>
        <taxon>Bacillota</taxon>
        <taxon>Bacilli</taxon>
        <taxon>Bacillales</taxon>
        <taxon>Sporolactobacillaceae</taxon>
        <taxon>Scopulibacillus</taxon>
    </lineage>
</organism>
<dbReference type="EMBL" id="SLXK01000025">
    <property type="protein sequence ID" value="TCP24470.1"/>
    <property type="molecule type" value="Genomic_DNA"/>
</dbReference>
<proteinExistence type="predicted"/>
<evidence type="ECO:0000313" key="2">
    <source>
        <dbReference type="Proteomes" id="UP000295416"/>
    </source>
</evidence>
<keyword evidence="2" id="KW-1185">Reference proteome</keyword>
<dbReference type="AlphaFoldDB" id="A0A4R2NRJ0"/>
<name>A0A4R2NRJ0_9BACL</name>
<reference evidence="1 2" key="1">
    <citation type="submission" date="2019-03" db="EMBL/GenBank/DDBJ databases">
        <title>Genomic Encyclopedia of Type Strains, Phase IV (KMG-IV): sequencing the most valuable type-strain genomes for metagenomic binning, comparative biology and taxonomic classification.</title>
        <authorList>
            <person name="Goeker M."/>
        </authorList>
    </citation>
    <scope>NUCLEOTIDE SEQUENCE [LARGE SCALE GENOMIC DNA]</scope>
    <source>
        <strain evidence="1 2">DSM 19377</strain>
    </source>
</reference>
<dbReference type="RefSeq" id="WP_132747027.1">
    <property type="nucleotide sequence ID" value="NZ_SLXK01000025.1"/>
</dbReference>
<sequence>MSHLKIGDMNLNILDIFEHNDGKMEFYYKNINDPTYMSKYWISFEYQELKWNIISFCVYNNIEDRYTDVTGLYSYLITTPLIEGLITYYKSLSKKKSIVSDVKG</sequence>
<dbReference type="Proteomes" id="UP000295416">
    <property type="component" value="Unassembled WGS sequence"/>
</dbReference>
<evidence type="ECO:0000313" key="1">
    <source>
        <dbReference type="EMBL" id="TCP24470.1"/>
    </source>
</evidence>
<comment type="caution">
    <text evidence="1">The sequence shown here is derived from an EMBL/GenBank/DDBJ whole genome shotgun (WGS) entry which is preliminary data.</text>
</comment>
<accession>A0A4R2NRJ0</accession>